<dbReference type="Gene3D" id="3.30.360.10">
    <property type="entry name" value="Dihydrodipicolinate Reductase, domain 2"/>
    <property type="match status" value="1"/>
</dbReference>
<evidence type="ECO:0000259" key="2">
    <source>
        <dbReference type="Pfam" id="PF22725"/>
    </source>
</evidence>
<evidence type="ECO:0000313" key="4">
    <source>
        <dbReference type="Proteomes" id="UP000681035"/>
    </source>
</evidence>
<name>A0A810Q7F6_9FIRM</name>
<feature type="domain" description="GFO/IDH/MocA-like oxidoreductase" evidence="2">
    <location>
        <begin position="129"/>
        <end position="259"/>
    </location>
</feature>
<dbReference type="InterPro" id="IPR055170">
    <property type="entry name" value="GFO_IDH_MocA-like_dom"/>
</dbReference>
<dbReference type="GO" id="GO:0000166">
    <property type="term" value="F:nucleotide binding"/>
    <property type="evidence" value="ECO:0007669"/>
    <property type="project" value="InterPro"/>
</dbReference>
<dbReference type="InterPro" id="IPR000683">
    <property type="entry name" value="Gfo/Idh/MocA-like_OxRdtase_N"/>
</dbReference>
<sequence length="350" mass="38861">MIRVAVIGCGKIAQVRHLPEYATNPNAQLVAYYDKNSQRAHEVAAQYGGKVYDSYFDLLKDPEIDAVSVCVENRSHAEMTTAALYAGKHVLCEKPMAVTLAECESMVAAAEFNNRHLMIGHNMRFDPVHRRAKELLEQGVIGDVITFRTGLGTSGPEGWSMEGNWFFDKKKAVMGALSDLGIHKIDLMQYLTGQTVIETTAKILTLNKHDREDHLIGVDDNALCILRMNGGSAGTMAASWTVYGQESNSTCLFGTRGVMRIYNSLTAPIEVRDLSNTITAYQFEHQTRSGVIDEFIDALEHDREPEVSGREALTTMRTIFGCIKSSETGRTVSVNNSFVTHLQDGYRRNK</sequence>
<reference evidence="3" key="1">
    <citation type="submission" date="2020-09" db="EMBL/GenBank/DDBJ databases">
        <title>New species isolated from human feces.</title>
        <authorList>
            <person name="Kitahara M."/>
            <person name="Shigeno Y."/>
            <person name="Shime M."/>
            <person name="Matsumoto Y."/>
            <person name="Nakamura S."/>
            <person name="Motooka D."/>
            <person name="Fukuoka S."/>
            <person name="Nishikawa H."/>
            <person name="Benno Y."/>
        </authorList>
    </citation>
    <scope>NUCLEOTIDE SEQUENCE</scope>
    <source>
        <strain evidence="3">MM50</strain>
    </source>
</reference>
<dbReference type="SUPFAM" id="SSF51735">
    <property type="entry name" value="NAD(P)-binding Rossmann-fold domains"/>
    <property type="match status" value="1"/>
</dbReference>
<dbReference type="InterPro" id="IPR051317">
    <property type="entry name" value="Gfo/Idh/MocA_oxidoreduct"/>
</dbReference>
<dbReference type="Proteomes" id="UP000681035">
    <property type="component" value="Chromosome"/>
</dbReference>
<gene>
    <name evidence="3" type="ORF">MM50RIKEN_23280</name>
</gene>
<keyword evidence="4" id="KW-1185">Reference proteome</keyword>
<dbReference type="AlphaFoldDB" id="A0A810Q7F6"/>
<dbReference type="InterPro" id="IPR036291">
    <property type="entry name" value="NAD(P)-bd_dom_sf"/>
</dbReference>
<organism evidence="3 4">
    <name type="scientific">Vescimonas coprocola</name>
    <dbReference type="NCBI Taxonomy" id="2714355"/>
    <lineage>
        <taxon>Bacteria</taxon>
        <taxon>Bacillati</taxon>
        <taxon>Bacillota</taxon>
        <taxon>Clostridia</taxon>
        <taxon>Eubacteriales</taxon>
        <taxon>Oscillospiraceae</taxon>
        <taxon>Vescimonas</taxon>
    </lineage>
</organism>
<dbReference type="Pfam" id="PF22725">
    <property type="entry name" value="GFO_IDH_MocA_C3"/>
    <property type="match status" value="1"/>
</dbReference>
<feature type="domain" description="Gfo/Idh/MocA-like oxidoreductase N-terminal" evidence="1">
    <location>
        <begin position="2"/>
        <end position="121"/>
    </location>
</feature>
<dbReference type="RefSeq" id="WP_213541123.1">
    <property type="nucleotide sequence ID" value="NZ_AP023418.1"/>
</dbReference>
<evidence type="ECO:0000259" key="1">
    <source>
        <dbReference type="Pfam" id="PF01408"/>
    </source>
</evidence>
<evidence type="ECO:0000313" key="3">
    <source>
        <dbReference type="EMBL" id="BCK82565.1"/>
    </source>
</evidence>
<protein>
    <submittedName>
        <fullName evidence="3">Oxidoreductase</fullName>
    </submittedName>
</protein>
<proteinExistence type="predicted"/>
<dbReference type="Pfam" id="PF01408">
    <property type="entry name" value="GFO_IDH_MocA"/>
    <property type="match status" value="1"/>
</dbReference>
<dbReference type="SUPFAM" id="SSF55347">
    <property type="entry name" value="Glyceraldehyde-3-phosphate dehydrogenase-like, C-terminal domain"/>
    <property type="match status" value="1"/>
</dbReference>
<dbReference type="PANTHER" id="PTHR43708">
    <property type="entry name" value="CONSERVED EXPRESSED OXIDOREDUCTASE (EUROFUNG)"/>
    <property type="match status" value="1"/>
</dbReference>
<dbReference type="KEGG" id="vcop:MM50RIKEN_23280"/>
<dbReference type="Gene3D" id="3.40.50.720">
    <property type="entry name" value="NAD(P)-binding Rossmann-like Domain"/>
    <property type="match status" value="1"/>
</dbReference>
<dbReference type="EMBL" id="AP023418">
    <property type="protein sequence ID" value="BCK82565.1"/>
    <property type="molecule type" value="Genomic_DNA"/>
</dbReference>
<accession>A0A810Q7F6</accession>
<dbReference type="PANTHER" id="PTHR43708:SF8">
    <property type="entry name" value="OXIDOREDUCTASE"/>
    <property type="match status" value="1"/>
</dbReference>